<reference evidence="9 10" key="1">
    <citation type="submission" date="2019-06" db="EMBL/GenBank/DDBJ databases">
        <title>Enrichment of Autotrophic Halophilic Microorganisms from Red Sea Brine Pool Using Microbial Electrosynthesis System.</title>
        <authorList>
            <person name="Alqahtani M.F."/>
            <person name="Bajracharya S."/>
            <person name="Katuri K.P."/>
            <person name="Ali M."/>
            <person name="Saikaly P.E."/>
        </authorList>
    </citation>
    <scope>NUCLEOTIDE SEQUENCE [LARGE SCALE GENOMIC DNA]</scope>
    <source>
        <strain evidence="9">MES6</strain>
    </source>
</reference>
<dbReference type="PROSITE" id="PS51257">
    <property type="entry name" value="PROKAR_LIPOPROTEIN"/>
    <property type="match status" value="1"/>
</dbReference>
<keyword evidence="6" id="KW-0472">Membrane</keyword>
<dbReference type="GO" id="GO:0015288">
    <property type="term" value="F:porin activity"/>
    <property type="evidence" value="ECO:0007669"/>
    <property type="project" value="TreeGrafter"/>
</dbReference>
<dbReference type="EMBL" id="VENJ01000013">
    <property type="protein sequence ID" value="MTJ05097.1"/>
    <property type="molecule type" value="Genomic_DNA"/>
</dbReference>
<keyword evidence="4" id="KW-1134">Transmembrane beta strand</keyword>
<accession>A0A7C9LBF3</accession>
<dbReference type="PANTHER" id="PTHR30026:SF22">
    <property type="entry name" value="OUTER MEMBRANE EFFLUX PROTEIN"/>
    <property type="match status" value="1"/>
</dbReference>
<protein>
    <recommendedName>
        <fullName evidence="11">TolC family protein</fullName>
    </recommendedName>
</protein>
<evidence type="ECO:0000313" key="10">
    <source>
        <dbReference type="Proteomes" id="UP000483078"/>
    </source>
</evidence>
<gene>
    <name evidence="9" type="ORF">FH759_10455</name>
</gene>
<dbReference type="AlphaFoldDB" id="A0A7C9LBF3"/>
<evidence type="ECO:0000256" key="2">
    <source>
        <dbReference type="ARBA" id="ARBA00007613"/>
    </source>
</evidence>
<dbReference type="InterPro" id="IPR003423">
    <property type="entry name" value="OMP_efflux"/>
</dbReference>
<evidence type="ECO:0000256" key="1">
    <source>
        <dbReference type="ARBA" id="ARBA00004442"/>
    </source>
</evidence>
<dbReference type="Gene3D" id="1.20.1600.10">
    <property type="entry name" value="Outer membrane efflux proteins (OEP)"/>
    <property type="match status" value="1"/>
</dbReference>
<comment type="subcellular location">
    <subcellularLocation>
        <location evidence="1">Cell outer membrane</location>
    </subcellularLocation>
</comment>
<dbReference type="InterPro" id="IPR051906">
    <property type="entry name" value="TolC-like"/>
</dbReference>
<comment type="similarity">
    <text evidence="2">Belongs to the outer membrane factor (OMF) (TC 1.B.17) family.</text>
</comment>
<evidence type="ECO:0000313" key="9">
    <source>
        <dbReference type="EMBL" id="MTJ05097.1"/>
    </source>
</evidence>
<evidence type="ECO:0000256" key="8">
    <source>
        <dbReference type="SAM" id="Coils"/>
    </source>
</evidence>
<sequence>MVPEPARRPCQRVGLALAVVALFAGCTEQPRDIEVVAPMNATEDSASTSTVSTVRPARVSTRLADTEFGRRIAVAVRSSPALLSASAAMREAEAGVQAESGAFMPEVSLGAEATSALNGSSRTTPLVEVTQLIYDGGASRSRTAAAQARVVQSRSDRISELSTAAYEAVRAHQDLYSARQRLRLAERNRGAHARILSQIEERVTAGAGASADLETARSRLASARSREVEARVQRDRAISAYRQVFNTMPPATISGTPKAPPLPGDGDLQITHNSPRLRSLSASLKAAEGDLAAARAARRPMVSFGVTGQRDLEKSGVDVGVNLGLDYDLGLQGRQKAAIRRAEARMQQLEAEREALRRDIVRSLADVRADQRAGSARIAAARDAVNANEAAVAAALDRFSIGRQNLLGLLDAQRDLYNAGEALITAERELALTGYAALSLTGDILDAFDIVADLDRGI</sequence>
<keyword evidence="5" id="KW-0812">Transmembrane</keyword>
<evidence type="ECO:0000256" key="6">
    <source>
        <dbReference type="ARBA" id="ARBA00023136"/>
    </source>
</evidence>
<organism evidence="9 10">
    <name type="scientific">Sediminimonas qiaohouensis</name>
    <dbReference type="NCBI Taxonomy" id="552061"/>
    <lineage>
        <taxon>Bacteria</taxon>
        <taxon>Pseudomonadati</taxon>
        <taxon>Pseudomonadota</taxon>
        <taxon>Alphaproteobacteria</taxon>
        <taxon>Rhodobacterales</taxon>
        <taxon>Roseobacteraceae</taxon>
        <taxon>Sediminimonas</taxon>
    </lineage>
</organism>
<dbReference type="GO" id="GO:1990281">
    <property type="term" value="C:efflux pump complex"/>
    <property type="evidence" value="ECO:0007669"/>
    <property type="project" value="TreeGrafter"/>
</dbReference>
<dbReference type="SUPFAM" id="SSF56954">
    <property type="entry name" value="Outer membrane efflux proteins (OEP)"/>
    <property type="match status" value="1"/>
</dbReference>
<feature type="coiled-coil region" evidence="8">
    <location>
        <begin position="332"/>
        <end position="366"/>
    </location>
</feature>
<proteinExistence type="inferred from homology"/>
<evidence type="ECO:0000256" key="7">
    <source>
        <dbReference type="ARBA" id="ARBA00023237"/>
    </source>
</evidence>
<keyword evidence="7" id="KW-0998">Cell outer membrane</keyword>
<dbReference type="GO" id="GO:0015562">
    <property type="term" value="F:efflux transmembrane transporter activity"/>
    <property type="evidence" value="ECO:0007669"/>
    <property type="project" value="InterPro"/>
</dbReference>
<dbReference type="Proteomes" id="UP000483078">
    <property type="component" value="Unassembled WGS sequence"/>
</dbReference>
<evidence type="ECO:0000256" key="4">
    <source>
        <dbReference type="ARBA" id="ARBA00022452"/>
    </source>
</evidence>
<dbReference type="GO" id="GO:0009279">
    <property type="term" value="C:cell outer membrane"/>
    <property type="evidence" value="ECO:0007669"/>
    <property type="project" value="UniProtKB-SubCell"/>
</dbReference>
<dbReference type="Pfam" id="PF02321">
    <property type="entry name" value="OEP"/>
    <property type="match status" value="2"/>
</dbReference>
<evidence type="ECO:0008006" key="11">
    <source>
        <dbReference type="Google" id="ProtNLM"/>
    </source>
</evidence>
<dbReference type="PANTHER" id="PTHR30026">
    <property type="entry name" value="OUTER MEMBRANE PROTEIN TOLC"/>
    <property type="match status" value="1"/>
</dbReference>
<keyword evidence="3" id="KW-0813">Transport</keyword>
<keyword evidence="8" id="KW-0175">Coiled coil</keyword>
<evidence type="ECO:0000256" key="3">
    <source>
        <dbReference type="ARBA" id="ARBA00022448"/>
    </source>
</evidence>
<name>A0A7C9LBF3_9RHOB</name>
<evidence type="ECO:0000256" key="5">
    <source>
        <dbReference type="ARBA" id="ARBA00022692"/>
    </source>
</evidence>
<comment type="caution">
    <text evidence="9">The sequence shown here is derived from an EMBL/GenBank/DDBJ whole genome shotgun (WGS) entry which is preliminary data.</text>
</comment>